<dbReference type="eggNOG" id="KOG0054">
    <property type="taxonomic scope" value="Eukaryota"/>
</dbReference>
<keyword evidence="4" id="KW-1185">Reference proteome</keyword>
<dbReference type="GO" id="GO:0005524">
    <property type="term" value="F:ATP binding"/>
    <property type="evidence" value="ECO:0007669"/>
    <property type="project" value="UniProtKB-KW"/>
</dbReference>
<dbReference type="SUPFAM" id="SSF52540">
    <property type="entry name" value="P-loop containing nucleoside triphosphate hydrolases"/>
    <property type="match status" value="1"/>
</dbReference>
<accession>A0A061F5A5</accession>
<evidence type="ECO:0000313" key="4">
    <source>
        <dbReference type="Proteomes" id="UP000026915"/>
    </source>
</evidence>
<dbReference type="PANTHER" id="PTHR24223:SF181">
    <property type="entry name" value="ABC TRANSPORTER C FAMILY MEMBER 3"/>
    <property type="match status" value="1"/>
</dbReference>
<dbReference type="AlphaFoldDB" id="A0A061F5A5"/>
<dbReference type="EMBL" id="CM001885">
    <property type="protein sequence ID" value="EOY12088.1"/>
    <property type="molecule type" value="Genomic_DNA"/>
</dbReference>
<sequence>MLDEATVSFDTATDNLIHSTVREHFSDCTVITIAHRITSVLDSDMVLLLIAGLIREYDSPARLLENKSSSFAQLVADYTGRSDLSLKKLD</sequence>
<proteinExistence type="predicted"/>
<evidence type="ECO:0000256" key="2">
    <source>
        <dbReference type="ARBA" id="ARBA00022840"/>
    </source>
</evidence>
<gene>
    <name evidence="3" type="ORF">TCM_030691</name>
</gene>
<evidence type="ECO:0000313" key="3">
    <source>
        <dbReference type="EMBL" id="EOY12088.1"/>
    </source>
</evidence>
<dbReference type="Gene3D" id="3.40.50.300">
    <property type="entry name" value="P-loop containing nucleotide triphosphate hydrolases"/>
    <property type="match status" value="1"/>
</dbReference>
<name>A0A061F5A5_THECC</name>
<dbReference type="InterPro" id="IPR050173">
    <property type="entry name" value="ABC_transporter_C-like"/>
</dbReference>
<dbReference type="Proteomes" id="UP000026915">
    <property type="component" value="Chromosome 7"/>
</dbReference>
<keyword evidence="2" id="KW-0067">ATP-binding</keyword>
<protein>
    <submittedName>
        <fullName evidence="3">Multidrug resistance protein ABC transporter family</fullName>
    </submittedName>
</protein>
<evidence type="ECO:0000256" key="1">
    <source>
        <dbReference type="ARBA" id="ARBA00022741"/>
    </source>
</evidence>
<organism evidence="3 4">
    <name type="scientific">Theobroma cacao</name>
    <name type="common">Cacao</name>
    <name type="synonym">Cocoa</name>
    <dbReference type="NCBI Taxonomy" id="3641"/>
    <lineage>
        <taxon>Eukaryota</taxon>
        <taxon>Viridiplantae</taxon>
        <taxon>Streptophyta</taxon>
        <taxon>Embryophyta</taxon>
        <taxon>Tracheophyta</taxon>
        <taxon>Spermatophyta</taxon>
        <taxon>Magnoliopsida</taxon>
        <taxon>eudicotyledons</taxon>
        <taxon>Gunneridae</taxon>
        <taxon>Pentapetalae</taxon>
        <taxon>rosids</taxon>
        <taxon>malvids</taxon>
        <taxon>Malvales</taxon>
        <taxon>Malvaceae</taxon>
        <taxon>Byttnerioideae</taxon>
        <taxon>Theobroma</taxon>
    </lineage>
</organism>
<dbReference type="OMA" id="HEMCEDA"/>
<dbReference type="PANTHER" id="PTHR24223">
    <property type="entry name" value="ATP-BINDING CASSETTE SUB-FAMILY C"/>
    <property type="match status" value="1"/>
</dbReference>
<dbReference type="InParanoid" id="A0A061F5A5"/>
<keyword evidence="1" id="KW-0547">Nucleotide-binding</keyword>
<dbReference type="Gramene" id="EOY12088">
    <property type="protein sequence ID" value="EOY12088"/>
    <property type="gene ID" value="TCM_030691"/>
</dbReference>
<dbReference type="InterPro" id="IPR027417">
    <property type="entry name" value="P-loop_NTPase"/>
</dbReference>
<dbReference type="HOGENOM" id="CLU_000604_61_8_1"/>
<reference evidence="3 4" key="1">
    <citation type="journal article" date="2013" name="Genome Biol.">
        <title>The genome sequence of the most widely cultivated cacao type and its use to identify candidate genes regulating pod color.</title>
        <authorList>
            <person name="Motamayor J.C."/>
            <person name="Mockaitis K."/>
            <person name="Schmutz J."/>
            <person name="Haiminen N."/>
            <person name="Iii D.L."/>
            <person name="Cornejo O."/>
            <person name="Findley S.D."/>
            <person name="Zheng P."/>
            <person name="Utro F."/>
            <person name="Royaert S."/>
            <person name="Saski C."/>
            <person name="Jenkins J."/>
            <person name="Podicheti R."/>
            <person name="Zhao M."/>
            <person name="Scheffler B.E."/>
            <person name="Stack J.C."/>
            <person name="Feltus F.A."/>
            <person name="Mustiga G.M."/>
            <person name="Amores F."/>
            <person name="Phillips W."/>
            <person name="Marelli J.P."/>
            <person name="May G.D."/>
            <person name="Shapiro H."/>
            <person name="Ma J."/>
            <person name="Bustamante C.D."/>
            <person name="Schnell R.J."/>
            <person name="Main D."/>
            <person name="Gilbert D."/>
            <person name="Parida L."/>
            <person name="Kuhn D.N."/>
        </authorList>
    </citation>
    <scope>NUCLEOTIDE SEQUENCE [LARGE SCALE GENOMIC DNA]</scope>
    <source>
        <strain evidence="4">cv. Matina 1-6</strain>
    </source>
</reference>